<evidence type="ECO:0000256" key="1">
    <source>
        <dbReference type="SAM" id="Phobius"/>
    </source>
</evidence>
<reference evidence="2" key="1">
    <citation type="journal article" date="2014" name="Front. Microbiol.">
        <title>High frequency of phylogenetically diverse reductive dehalogenase-homologous genes in deep subseafloor sedimentary metagenomes.</title>
        <authorList>
            <person name="Kawai M."/>
            <person name="Futagami T."/>
            <person name="Toyoda A."/>
            <person name="Takaki Y."/>
            <person name="Nishi S."/>
            <person name="Hori S."/>
            <person name="Arai W."/>
            <person name="Tsubouchi T."/>
            <person name="Morono Y."/>
            <person name="Uchiyama I."/>
            <person name="Ito T."/>
            <person name="Fujiyama A."/>
            <person name="Inagaki F."/>
            <person name="Takami H."/>
        </authorList>
    </citation>
    <scope>NUCLEOTIDE SEQUENCE</scope>
    <source>
        <strain evidence="2">Expedition CK06-06</strain>
    </source>
</reference>
<feature type="transmembrane region" description="Helical" evidence="1">
    <location>
        <begin position="9"/>
        <end position="29"/>
    </location>
</feature>
<keyword evidence="1" id="KW-1133">Transmembrane helix</keyword>
<name>X0UCC8_9ZZZZ</name>
<evidence type="ECO:0000313" key="2">
    <source>
        <dbReference type="EMBL" id="GAG03255.1"/>
    </source>
</evidence>
<proteinExistence type="predicted"/>
<dbReference type="EMBL" id="BARS01022721">
    <property type="protein sequence ID" value="GAG03255.1"/>
    <property type="molecule type" value="Genomic_DNA"/>
</dbReference>
<keyword evidence="1" id="KW-0472">Membrane</keyword>
<accession>X0UCC8</accession>
<dbReference type="AlphaFoldDB" id="X0UCC8"/>
<protein>
    <recommendedName>
        <fullName evidence="3">Cytochrome c assembly protein domain-containing protein</fullName>
    </recommendedName>
</protein>
<organism evidence="2">
    <name type="scientific">marine sediment metagenome</name>
    <dbReference type="NCBI Taxonomy" id="412755"/>
    <lineage>
        <taxon>unclassified sequences</taxon>
        <taxon>metagenomes</taxon>
        <taxon>ecological metagenomes</taxon>
    </lineage>
</organism>
<sequence>MKSLRKREVIGFLALIFMLAGLYMAFIYAPTDVNMGDVQRIFYFHVSSAWVAFLA</sequence>
<gene>
    <name evidence="2" type="ORF">S01H1_36282</name>
</gene>
<feature type="non-terminal residue" evidence="2">
    <location>
        <position position="55"/>
    </location>
</feature>
<keyword evidence="1" id="KW-0812">Transmembrane</keyword>
<comment type="caution">
    <text evidence="2">The sequence shown here is derived from an EMBL/GenBank/DDBJ whole genome shotgun (WGS) entry which is preliminary data.</text>
</comment>
<evidence type="ECO:0008006" key="3">
    <source>
        <dbReference type="Google" id="ProtNLM"/>
    </source>
</evidence>